<dbReference type="Gene3D" id="3.60.120.10">
    <property type="entry name" value="Anthranilate synthase"/>
    <property type="match status" value="1"/>
</dbReference>
<gene>
    <name evidence="7" type="ORF">ALO88_05182</name>
</gene>
<reference evidence="7 8" key="1">
    <citation type="submission" date="2015-09" db="EMBL/GenBank/DDBJ databases">
        <title>Genome announcement of multiple Pseudomonas syringae strains.</title>
        <authorList>
            <person name="Thakur S."/>
            <person name="Wang P.W."/>
            <person name="Gong Y."/>
            <person name="Weir B.S."/>
            <person name="Guttman D.S."/>
        </authorList>
    </citation>
    <scope>NUCLEOTIDE SEQUENCE [LARGE SCALE GENOMIC DNA]</scope>
    <source>
        <strain evidence="7 8">ICMP4303</strain>
    </source>
</reference>
<dbReference type="PRINTS" id="PR00095">
    <property type="entry name" value="ANTSNTHASEI"/>
</dbReference>
<evidence type="ECO:0000313" key="7">
    <source>
        <dbReference type="EMBL" id="KPW50235.1"/>
    </source>
</evidence>
<dbReference type="GO" id="GO:0008909">
    <property type="term" value="F:isochorismate synthase activity"/>
    <property type="evidence" value="ECO:0007669"/>
    <property type="project" value="UniProtKB-EC"/>
</dbReference>
<sequence length="488" mass="53014">MVHQPADHPLASAAPGGSAMNPLPSFSDLQGCLTGGMMECLHSARAQVSTARPRVLASFSTPSPHVEPFGLFTANREQVQPACLWHVQAQGQYRLGLGLAHEFNAGPADSWQTLENRWRDMAATAVVRGDHRPTLFGGFAFDRRQPRTRLWRDFPDAALTLPRFELHESDGQTRLIVNVLIDEHSQCAALAEALAGEWAEILARPLPGAPASGDQFVRLSMAHLWKQDVFHAVNRIKRGGLEKVVLARSQNVAAASPLEQVMQRLMHKQPNAYLFAFARGSSCFMGASPECLLTVRGDQLHTMALAGTAPRGANSADDARLGEQLLLSEKDNSEHAMVIDCIRHGLAEHCLTLDIACRPRLHKLPHIQHLLTPVQATLAPNASLLGIAQSLHPTPAVGGLPRNEALDYIRSHEQLDRGWYAGPIGWLDDQGNGELAVALRSALLNGHRATLFAGCGLVSGSEPESEYRESDLKMQTMREALSGNGLPG</sequence>
<dbReference type="AlphaFoldDB" id="A0A0P9M024"/>
<keyword evidence="4" id="KW-0413">Isomerase</keyword>
<feature type="domain" description="Chorismate-utilising enzyme C-terminal" evidence="6">
    <location>
        <begin position="225"/>
        <end position="473"/>
    </location>
</feature>
<dbReference type="PANTHER" id="PTHR42839">
    <property type="entry name" value="ISOCHORISMATE SYNTHASE ENTC"/>
    <property type="match status" value="1"/>
</dbReference>
<dbReference type="InterPro" id="IPR019999">
    <property type="entry name" value="Anth_synth_I-like"/>
</dbReference>
<comment type="caution">
    <text evidence="7">The sequence shown here is derived from an EMBL/GenBank/DDBJ whole genome shotgun (WGS) entry which is preliminary data.</text>
</comment>
<accession>A0A0P9M024</accession>
<dbReference type="InterPro" id="IPR015890">
    <property type="entry name" value="Chorismate_C"/>
</dbReference>
<dbReference type="NCBIfam" id="NF005459">
    <property type="entry name" value="PRK07054.1"/>
    <property type="match status" value="1"/>
</dbReference>
<evidence type="ECO:0000313" key="8">
    <source>
        <dbReference type="Proteomes" id="UP000050425"/>
    </source>
</evidence>
<evidence type="ECO:0000256" key="4">
    <source>
        <dbReference type="ARBA" id="ARBA00023235"/>
    </source>
</evidence>
<dbReference type="EMBL" id="LJPT01000053">
    <property type="protein sequence ID" value="KPW50235.1"/>
    <property type="molecule type" value="Genomic_DNA"/>
</dbReference>
<dbReference type="SUPFAM" id="SSF56322">
    <property type="entry name" value="ADC synthase"/>
    <property type="match status" value="1"/>
</dbReference>
<comment type="catalytic activity">
    <reaction evidence="1">
        <text>chorismate = isochorismate</text>
        <dbReference type="Rhea" id="RHEA:18985"/>
        <dbReference type="ChEBI" id="CHEBI:29748"/>
        <dbReference type="ChEBI" id="CHEBI:29780"/>
        <dbReference type="EC" id="5.4.4.2"/>
    </reaction>
</comment>
<dbReference type="PANTHER" id="PTHR42839:SF2">
    <property type="entry name" value="ISOCHORISMATE SYNTHASE ENTC"/>
    <property type="match status" value="1"/>
</dbReference>
<dbReference type="InterPro" id="IPR005801">
    <property type="entry name" value="ADC_synthase"/>
</dbReference>
<evidence type="ECO:0000256" key="2">
    <source>
        <dbReference type="ARBA" id="ARBA00005297"/>
    </source>
</evidence>
<evidence type="ECO:0000256" key="1">
    <source>
        <dbReference type="ARBA" id="ARBA00000799"/>
    </source>
</evidence>
<comment type="similarity">
    <text evidence="2">Belongs to the isochorismate synthase family.</text>
</comment>
<evidence type="ECO:0000259" key="6">
    <source>
        <dbReference type="Pfam" id="PF00425"/>
    </source>
</evidence>
<dbReference type="Pfam" id="PF00425">
    <property type="entry name" value="Chorismate_bind"/>
    <property type="match status" value="1"/>
</dbReference>
<protein>
    <recommendedName>
        <fullName evidence="3">isochorismate synthase</fullName>
        <ecNumber evidence="3">5.4.4.2</ecNumber>
    </recommendedName>
    <alternativeName>
        <fullName evidence="5">Isochorismate mutase</fullName>
    </alternativeName>
</protein>
<dbReference type="EC" id="5.4.4.2" evidence="3"/>
<evidence type="ECO:0000256" key="3">
    <source>
        <dbReference type="ARBA" id="ARBA00012824"/>
    </source>
</evidence>
<dbReference type="Proteomes" id="UP000050425">
    <property type="component" value="Unassembled WGS sequence"/>
</dbReference>
<dbReference type="InterPro" id="IPR004561">
    <property type="entry name" value="IsoChor_synthase"/>
</dbReference>
<organism evidence="7 8">
    <name type="scientific">Pseudomonas syringae pv. antirrhini</name>
    <dbReference type="NCBI Taxonomy" id="251702"/>
    <lineage>
        <taxon>Bacteria</taxon>
        <taxon>Pseudomonadati</taxon>
        <taxon>Pseudomonadota</taxon>
        <taxon>Gammaproteobacteria</taxon>
        <taxon>Pseudomonadales</taxon>
        <taxon>Pseudomonadaceae</taxon>
        <taxon>Pseudomonas</taxon>
    </lineage>
</organism>
<dbReference type="PATRIC" id="fig|251702.3.peg.3835"/>
<proteinExistence type="inferred from homology"/>
<evidence type="ECO:0000256" key="5">
    <source>
        <dbReference type="ARBA" id="ARBA00041564"/>
    </source>
</evidence>
<name>A0A0P9M024_9PSED</name>
<dbReference type="NCBIfam" id="TIGR00543">
    <property type="entry name" value="isochor_syn"/>
    <property type="match status" value="1"/>
</dbReference>